<gene>
    <name evidence="1" type="ORF">JQ615_17435</name>
</gene>
<evidence type="ECO:0000313" key="2">
    <source>
        <dbReference type="Proteomes" id="UP001315278"/>
    </source>
</evidence>
<proteinExistence type="predicted"/>
<sequence>MTVGAYGVASTTAAIDSPARPMFPSDLAAKQPPASETGPEWLHWLSPLLSDLEANQALASALVTLQSRQPNRGDRAFAEAKRTLAIRPYDGALWVALALLQASRDPHDPTVAEALKMAYFVAPNDARLMPLRLDTATRFDAVSIPDLREAVQGDVRLMMTRGDKPLREAVRSAYRRSSDIGKAFIEATVQAIDPSLLPLVRG</sequence>
<organism evidence="1 2">
    <name type="scientific">Bradyrhizobium jicamae</name>
    <dbReference type="NCBI Taxonomy" id="280332"/>
    <lineage>
        <taxon>Bacteria</taxon>
        <taxon>Pseudomonadati</taxon>
        <taxon>Pseudomonadota</taxon>
        <taxon>Alphaproteobacteria</taxon>
        <taxon>Hyphomicrobiales</taxon>
        <taxon>Nitrobacteraceae</taxon>
        <taxon>Bradyrhizobium</taxon>
    </lineage>
</organism>
<comment type="caution">
    <text evidence="1">The sequence shown here is derived from an EMBL/GenBank/DDBJ whole genome shotgun (WGS) entry which is preliminary data.</text>
</comment>
<keyword evidence="2" id="KW-1185">Reference proteome</keyword>
<reference evidence="2" key="1">
    <citation type="journal article" date="2021" name="ISME J.">
        <title>Evolutionary origin and ecological implication of a unique nif island in free-living Bradyrhizobium lineages.</title>
        <authorList>
            <person name="Tao J."/>
        </authorList>
    </citation>
    <scope>NUCLEOTIDE SEQUENCE [LARGE SCALE GENOMIC DNA]</scope>
    <source>
        <strain evidence="2">SZCCT0434</strain>
    </source>
</reference>
<dbReference type="EMBL" id="JAFCJH010000016">
    <property type="protein sequence ID" value="MBR0797178.1"/>
    <property type="molecule type" value="Genomic_DNA"/>
</dbReference>
<dbReference type="Proteomes" id="UP001315278">
    <property type="component" value="Unassembled WGS sequence"/>
</dbReference>
<evidence type="ECO:0000313" key="1">
    <source>
        <dbReference type="EMBL" id="MBR0797178.1"/>
    </source>
</evidence>
<protein>
    <submittedName>
        <fullName evidence="1">Uncharacterized protein</fullName>
    </submittedName>
</protein>
<name>A0ABS5FK78_9BRAD</name>
<accession>A0ABS5FK78</accession>